<keyword evidence="3" id="KW-1185">Reference proteome</keyword>
<dbReference type="GO" id="GO:0016579">
    <property type="term" value="P:protein deubiquitination"/>
    <property type="evidence" value="ECO:0007669"/>
    <property type="project" value="InterPro"/>
</dbReference>
<dbReference type="AlphaFoldDB" id="A0AAV1Z9G7"/>
<sequence>MVFHVLAYRVIRSGVRTWRIVLDPKVLIITCRRNIFIDFDKPVALHRDITYPESLELKKVEGENFQVVTYKLLGVVAGCNVKEAKHSFTFVKMEETYRWYNDLTVTSVNFQEVKKWPWLLLVYVRV</sequence>
<evidence type="ECO:0000313" key="2">
    <source>
        <dbReference type="EMBL" id="CAL1268125.1"/>
    </source>
</evidence>
<comment type="caution">
    <text evidence="2">The sequence shown here is derived from an EMBL/GenBank/DDBJ whole genome shotgun (WGS) entry which is preliminary data.</text>
</comment>
<reference evidence="2 3" key="1">
    <citation type="submission" date="2024-04" db="EMBL/GenBank/DDBJ databases">
        <authorList>
            <person name="Rising A."/>
            <person name="Reimegard J."/>
            <person name="Sonavane S."/>
            <person name="Akerstrom W."/>
            <person name="Nylinder S."/>
            <person name="Hedman E."/>
            <person name="Kallberg Y."/>
        </authorList>
    </citation>
    <scope>NUCLEOTIDE SEQUENCE [LARGE SCALE GENOMIC DNA]</scope>
</reference>
<dbReference type="Pfam" id="PF00443">
    <property type="entry name" value="UCH"/>
    <property type="match status" value="1"/>
</dbReference>
<gene>
    <name evidence="2" type="ORF">LARSCL_LOCUS4006</name>
</gene>
<dbReference type="Gene3D" id="3.90.70.10">
    <property type="entry name" value="Cysteine proteinases"/>
    <property type="match status" value="1"/>
</dbReference>
<dbReference type="InterPro" id="IPR001394">
    <property type="entry name" value="Peptidase_C19_UCH"/>
</dbReference>
<dbReference type="GO" id="GO:0004843">
    <property type="term" value="F:cysteine-type deubiquitinase activity"/>
    <property type="evidence" value="ECO:0007669"/>
    <property type="project" value="InterPro"/>
</dbReference>
<dbReference type="InterPro" id="IPR028889">
    <property type="entry name" value="USP"/>
</dbReference>
<dbReference type="SUPFAM" id="SSF54001">
    <property type="entry name" value="Cysteine proteinases"/>
    <property type="match status" value="1"/>
</dbReference>
<evidence type="ECO:0000313" key="3">
    <source>
        <dbReference type="Proteomes" id="UP001497382"/>
    </source>
</evidence>
<proteinExistence type="predicted"/>
<dbReference type="PROSITE" id="PS50235">
    <property type="entry name" value="USP_3"/>
    <property type="match status" value="1"/>
</dbReference>
<dbReference type="CDD" id="cd02257">
    <property type="entry name" value="Peptidase_C19"/>
    <property type="match status" value="1"/>
</dbReference>
<dbReference type="EMBL" id="CAXIEN010000032">
    <property type="protein sequence ID" value="CAL1268125.1"/>
    <property type="molecule type" value="Genomic_DNA"/>
</dbReference>
<dbReference type="Proteomes" id="UP001497382">
    <property type="component" value="Unassembled WGS sequence"/>
</dbReference>
<dbReference type="InterPro" id="IPR038765">
    <property type="entry name" value="Papain-like_cys_pep_sf"/>
</dbReference>
<organism evidence="2 3">
    <name type="scientific">Larinioides sclopetarius</name>
    <dbReference type="NCBI Taxonomy" id="280406"/>
    <lineage>
        <taxon>Eukaryota</taxon>
        <taxon>Metazoa</taxon>
        <taxon>Ecdysozoa</taxon>
        <taxon>Arthropoda</taxon>
        <taxon>Chelicerata</taxon>
        <taxon>Arachnida</taxon>
        <taxon>Araneae</taxon>
        <taxon>Araneomorphae</taxon>
        <taxon>Entelegynae</taxon>
        <taxon>Araneoidea</taxon>
        <taxon>Araneidae</taxon>
        <taxon>Larinioides</taxon>
    </lineage>
</organism>
<name>A0AAV1Z9G7_9ARAC</name>
<protein>
    <recommendedName>
        <fullName evidence="1">USP domain-containing protein</fullName>
    </recommendedName>
</protein>
<feature type="domain" description="USP" evidence="1">
    <location>
        <begin position="1"/>
        <end position="126"/>
    </location>
</feature>
<evidence type="ECO:0000259" key="1">
    <source>
        <dbReference type="PROSITE" id="PS50235"/>
    </source>
</evidence>
<accession>A0AAV1Z9G7</accession>